<dbReference type="RefSeq" id="XP_001836019.2">
    <property type="nucleotide sequence ID" value="XM_001835967.2"/>
</dbReference>
<reference evidence="3 4" key="1">
    <citation type="journal article" date="2010" name="Proc. Natl. Acad. Sci. U.S.A.">
        <title>Insights into evolution of multicellular fungi from the assembled chromosomes of the mushroom Coprinopsis cinerea (Coprinus cinereus).</title>
        <authorList>
            <person name="Stajich J.E."/>
            <person name="Wilke S.K."/>
            <person name="Ahren D."/>
            <person name="Au C.H."/>
            <person name="Birren B.W."/>
            <person name="Borodovsky M."/>
            <person name="Burns C."/>
            <person name="Canback B."/>
            <person name="Casselton L.A."/>
            <person name="Cheng C.K."/>
            <person name="Deng J."/>
            <person name="Dietrich F.S."/>
            <person name="Fargo D.C."/>
            <person name="Farman M.L."/>
            <person name="Gathman A.C."/>
            <person name="Goldberg J."/>
            <person name="Guigo R."/>
            <person name="Hoegger P.J."/>
            <person name="Hooker J.B."/>
            <person name="Huggins A."/>
            <person name="James T.Y."/>
            <person name="Kamada T."/>
            <person name="Kilaru S."/>
            <person name="Kodira C."/>
            <person name="Kues U."/>
            <person name="Kupfer D."/>
            <person name="Kwan H.S."/>
            <person name="Lomsadze A."/>
            <person name="Li W."/>
            <person name="Lilly W.W."/>
            <person name="Ma L.J."/>
            <person name="Mackey A.J."/>
            <person name="Manning G."/>
            <person name="Martin F."/>
            <person name="Muraguchi H."/>
            <person name="Natvig D.O."/>
            <person name="Palmerini H."/>
            <person name="Ramesh M.A."/>
            <person name="Rehmeyer C.J."/>
            <person name="Roe B.A."/>
            <person name="Shenoy N."/>
            <person name="Stanke M."/>
            <person name="Ter-Hovhannisyan V."/>
            <person name="Tunlid A."/>
            <person name="Velagapudi R."/>
            <person name="Vision T.J."/>
            <person name="Zeng Q."/>
            <person name="Zolan M.E."/>
            <person name="Pukkila P.J."/>
        </authorList>
    </citation>
    <scope>NUCLEOTIDE SEQUENCE [LARGE SCALE GENOMIC DNA]</scope>
    <source>
        <strain evidence="4">Okayama-7 / 130 / ATCC MYA-4618 / FGSC 9003</strain>
    </source>
</reference>
<evidence type="ECO:0000256" key="1">
    <source>
        <dbReference type="SAM" id="MobiDB-lite"/>
    </source>
</evidence>
<keyword evidence="4" id="KW-1185">Reference proteome</keyword>
<evidence type="ECO:0000256" key="2">
    <source>
        <dbReference type="SAM" id="Phobius"/>
    </source>
</evidence>
<dbReference type="HOGENOM" id="CLU_1038345_0_0_1"/>
<evidence type="ECO:0000313" key="3">
    <source>
        <dbReference type="EMBL" id="EAU85795.2"/>
    </source>
</evidence>
<feature type="transmembrane region" description="Helical" evidence="2">
    <location>
        <begin position="63"/>
        <end position="88"/>
    </location>
</feature>
<dbReference type="EMBL" id="AACS02000008">
    <property type="protein sequence ID" value="EAU85795.2"/>
    <property type="molecule type" value="Genomic_DNA"/>
</dbReference>
<feature type="transmembrane region" description="Helical" evidence="2">
    <location>
        <begin position="12"/>
        <end position="35"/>
    </location>
</feature>
<evidence type="ECO:0000313" key="4">
    <source>
        <dbReference type="Proteomes" id="UP000001861"/>
    </source>
</evidence>
<dbReference type="AlphaFoldDB" id="A8NSI4"/>
<dbReference type="GeneID" id="6012559"/>
<sequence>MMFIRIHALYHRNIPVLVSVFVVLCVEFGVNAWLLTHGQRVHHNPASGVVACTMIFSPTVPGWLAAASAWLPLLYDTIVLGLTLFRTLPSLKNRRTSYIMKRLFQDGLVYYTLTVAMMSRITINLKKSVHKVNDTEVRPEMPSMFTQKTRLEVSGDVHIVAPGFNQPGRSRSKPHCHTDTIQSSWEGDVEDEEGHTGSFPMIRIQNPNSRLSTIDESLRSTSAYYRKGRLDSSVGGVVEIQTYESFKEDPYPARKGSGEDVSGRRQSK</sequence>
<name>A8NSI4_COPC7</name>
<dbReference type="OrthoDB" id="3354157at2759"/>
<gene>
    <name evidence="3" type="ORF">CC1G_05012</name>
</gene>
<keyword evidence="2" id="KW-1133">Transmembrane helix</keyword>
<organism evidence="3 4">
    <name type="scientific">Coprinopsis cinerea (strain Okayama-7 / 130 / ATCC MYA-4618 / FGSC 9003)</name>
    <name type="common">Inky cap fungus</name>
    <name type="synonym">Hormographiella aspergillata</name>
    <dbReference type="NCBI Taxonomy" id="240176"/>
    <lineage>
        <taxon>Eukaryota</taxon>
        <taxon>Fungi</taxon>
        <taxon>Dikarya</taxon>
        <taxon>Basidiomycota</taxon>
        <taxon>Agaricomycotina</taxon>
        <taxon>Agaricomycetes</taxon>
        <taxon>Agaricomycetidae</taxon>
        <taxon>Agaricales</taxon>
        <taxon>Agaricineae</taxon>
        <taxon>Psathyrellaceae</taxon>
        <taxon>Coprinopsis</taxon>
    </lineage>
</organism>
<protein>
    <submittedName>
        <fullName evidence="3">Uncharacterized protein</fullName>
    </submittedName>
</protein>
<dbReference type="KEGG" id="cci:CC1G_05012"/>
<keyword evidence="2" id="KW-0472">Membrane</keyword>
<keyword evidence="2" id="KW-0812">Transmembrane</keyword>
<comment type="caution">
    <text evidence="3">The sequence shown here is derived from an EMBL/GenBank/DDBJ whole genome shotgun (WGS) entry which is preliminary data.</text>
</comment>
<dbReference type="Proteomes" id="UP000001861">
    <property type="component" value="Unassembled WGS sequence"/>
</dbReference>
<proteinExistence type="predicted"/>
<dbReference type="VEuPathDB" id="FungiDB:CC1G_05012"/>
<accession>A8NSI4</accession>
<feature type="region of interest" description="Disordered" evidence="1">
    <location>
        <begin position="246"/>
        <end position="268"/>
    </location>
</feature>
<dbReference type="InParanoid" id="A8NSI4"/>
<dbReference type="eggNOG" id="ENOG502SNUG">
    <property type="taxonomic scope" value="Eukaryota"/>
</dbReference>